<proteinExistence type="predicted"/>
<feature type="transmembrane region" description="Helical" evidence="1">
    <location>
        <begin position="24"/>
        <end position="43"/>
    </location>
</feature>
<organism evidence="2">
    <name type="scientific">Thermohahella caldifontis</name>
    <dbReference type="NCBI Taxonomy" id="3142973"/>
    <lineage>
        <taxon>Bacteria</taxon>
        <taxon>Pseudomonadati</taxon>
        <taxon>Pseudomonadota</taxon>
        <taxon>Gammaproteobacteria</taxon>
        <taxon>Oceanospirillales</taxon>
        <taxon>Hahellaceae</taxon>
        <taxon>Thermohahella</taxon>
    </lineage>
</organism>
<dbReference type="KEGG" id="tcd:AAIA72_01355"/>
<reference evidence="2" key="1">
    <citation type="submission" date="2024-05" db="EMBL/GenBank/DDBJ databases">
        <title>Genome sequencing of novel strain.</title>
        <authorList>
            <person name="Ganbat D."/>
            <person name="Ganbat S."/>
            <person name="Lee S.-J."/>
        </authorList>
    </citation>
    <scope>NUCLEOTIDE SEQUENCE</scope>
    <source>
        <strain evidence="2">SMD15-11</strain>
    </source>
</reference>
<evidence type="ECO:0000256" key="1">
    <source>
        <dbReference type="SAM" id="Phobius"/>
    </source>
</evidence>
<dbReference type="RefSeq" id="WP_369601662.1">
    <property type="nucleotide sequence ID" value="NZ_CP154858.1"/>
</dbReference>
<dbReference type="Pfam" id="PF14316">
    <property type="entry name" value="DUF4381"/>
    <property type="match status" value="1"/>
</dbReference>
<dbReference type="InterPro" id="IPR025489">
    <property type="entry name" value="DUF4381"/>
</dbReference>
<keyword evidence="1" id="KW-1133">Transmembrane helix</keyword>
<protein>
    <submittedName>
        <fullName evidence="2">DUF4381 domain-containing protein</fullName>
    </submittedName>
</protein>
<dbReference type="AlphaFoldDB" id="A0AB39UX54"/>
<dbReference type="EMBL" id="CP154858">
    <property type="protein sequence ID" value="XDT72658.1"/>
    <property type="molecule type" value="Genomic_DNA"/>
</dbReference>
<gene>
    <name evidence="2" type="ORF">AAIA72_01355</name>
</gene>
<keyword evidence="1" id="KW-0472">Membrane</keyword>
<keyword evidence="1" id="KW-0812">Transmembrane</keyword>
<sequence length="142" mass="16371">MMPLPIEDIILPGEPGFWPPAPGWWLLALVLLVALLRIIRRLWRVWPRWRARRRALGAIRRAHNAAEINRLLKGYAVRWLAAPPAAQGDAWVQWMLQQGPALAPEDREVLKQLAEAPYRPDGIPDPEQLKRAVIHWLRKVKA</sequence>
<evidence type="ECO:0000313" key="2">
    <source>
        <dbReference type="EMBL" id="XDT72658.1"/>
    </source>
</evidence>
<name>A0AB39UX54_9GAMM</name>
<accession>A0AB39UX54</accession>